<dbReference type="FunFam" id="1.10.10.1100:FF:000002">
    <property type="entry name" value="Nitrite reductase large subunit"/>
    <property type="match status" value="1"/>
</dbReference>
<evidence type="ECO:0000256" key="3">
    <source>
        <dbReference type="ARBA" id="ARBA00010429"/>
    </source>
</evidence>
<keyword evidence="9 15" id="KW-0274">FAD</keyword>
<keyword evidence="10" id="KW-0560">Oxidoreductase</keyword>
<dbReference type="PRINTS" id="PR00368">
    <property type="entry name" value="FADPNR"/>
</dbReference>
<comment type="pathway">
    <text evidence="2">Nitrogen metabolism; nitrate reduction (assimilation).</text>
</comment>
<keyword evidence="23" id="KW-1185">Reference proteome</keyword>
<dbReference type="AlphaFoldDB" id="A0A0G3G6I5"/>
<dbReference type="KEGG" id="tvr:TVD_03420"/>
<feature type="domain" description="FAD/NAD(P)-binding" evidence="20">
    <location>
        <begin position="9"/>
        <end position="286"/>
    </location>
</feature>
<dbReference type="CDD" id="cd19943">
    <property type="entry name" value="NirB_Fer2_BFD-like_1"/>
    <property type="match status" value="1"/>
</dbReference>
<dbReference type="InterPro" id="IPR045854">
    <property type="entry name" value="NO2/SO3_Rdtase_4Fe4S_sf"/>
</dbReference>
<dbReference type="InterPro" id="IPR036136">
    <property type="entry name" value="Nit/Sulf_reduc_fer-like_dom_sf"/>
</dbReference>
<evidence type="ECO:0000256" key="9">
    <source>
        <dbReference type="ARBA" id="ARBA00022827"/>
    </source>
</evidence>
<proteinExistence type="inferred from homology"/>
<organism evidence="22 23">
    <name type="scientific">Thioalkalivibrio versutus</name>
    <dbReference type="NCBI Taxonomy" id="106634"/>
    <lineage>
        <taxon>Bacteria</taxon>
        <taxon>Pseudomonadati</taxon>
        <taxon>Pseudomonadota</taxon>
        <taxon>Gammaproteobacteria</taxon>
        <taxon>Chromatiales</taxon>
        <taxon>Ectothiorhodospiraceae</taxon>
        <taxon>Thioalkalivibrio</taxon>
    </lineage>
</organism>
<name>A0A0G3G6I5_9GAMM</name>
<comment type="similarity">
    <text evidence="3">Belongs to the nitrite and sulfite reductase 4Fe-4S domain family.</text>
</comment>
<evidence type="ECO:0000256" key="12">
    <source>
        <dbReference type="ARBA" id="ARBA00023014"/>
    </source>
</evidence>
<feature type="domain" description="Nitrite/sulphite reductase 4Fe-4S" evidence="17">
    <location>
        <begin position="638"/>
        <end position="775"/>
    </location>
</feature>
<evidence type="ECO:0000256" key="1">
    <source>
        <dbReference type="ARBA" id="ARBA00001974"/>
    </source>
</evidence>
<dbReference type="Pfam" id="PF07992">
    <property type="entry name" value="Pyr_redox_2"/>
    <property type="match status" value="1"/>
</dbReference>
<comment type="cofactor">
    <cofactor evidence="14">
        <name>[2Fe-2S] cluster</name>
        <dbReference type="ChEBI" id="CHEBI:190135"/>
    </cofactor>
</comment>
<evidence type="ECO:0000313" key="22">
    <source>
        <dbReference type="EMBL" id="AKJ94476.1"/>
    </source>
</evidence>
<dbReference type="InterPro" id="IPR006066">
    <property type="entry name" value="NO2/SO3_Rdtase_FeS/sirohaem_BS"/>
</dbReference>
<evidence type="ECO:0000256" key="10">
    <source>
        <dbReference type="ARBA" id="ARBA00023002"/>
    </source>
</evidence>
<evidence type="ECO:0000256" key="6">
    <source>
        <dbReference type="ARBA" id="ARBA00022630"/>
    </source>
</evidence>
<comment type="cofactor">
    <cofactor evidence="1 15">
        <name>FAD</name>
        <dbReference type="ChEBI" id="CHEBI:57692"/>
    </cofactor>
</comment>
<dbReference type="GO" id="GO:0050661">
    <property type="term" value="F:NADP binding"/>
    <property type="evidence" value="ECO:0007669"/>
    <property type="project" value="UniProtKB-UniRule"/>
</dbReference>
<dbReference type="SUPFAM" id="SSF51905">
    <property type="entry name" value="FAD/NAD(P)-binding domain"/>
    <property type="match status" value="2"/>
</dbReference>
<keyword evidence="6 15" id="KW-0285">Flavoprotein</keyword>
<evidence type="ECO:0000256" key="15">
    <source>
        <dbReference type="PIRNR" id="PIRNR037149"/>
    </source>
</evidence>
<gene>
    <name evidence="22" type="ORF">TVD_03420</name>
</gene>
<dbReference type="EMBL" id="CP011367">
    <property type="protein sequence ID" value="AKJ94476.1"/>
    <property type="molecule type" value="Genomic_DNA"/>
</dbReference>
<dbReference type="InterPro" id="IPR041854">
    <property type="entry name" value="BFD-like_2Fe2S-bd_dom_sf"/>
</dbReference>
<dbReference type="PANTHER" id="PTHR43809">
    <property type="entry name" value="NITRITE REDUCTASE (NADH) LARGE SUBUNIT"/>
    <property type="match status" value="1"/>
</dbReference>
<dbReference type="GO" id="GO:0046872">
    <property type="term" value="F:metal ion binding"/>
    <property type="evidence" value="ECO:0007669"/>
    <property type="project" value="UniProtKB-KW"/>
</dbReference>
<dbReference type="RefSeq" id="WP_047250808.1">
    <property type="nucleotide sequence ID" value="NZ_CP011367.1"/>
</dbReference>
<dbReference type="InterPro" id="IPR052034">
    <property type="entry name" value="NasD-like"/>
</dbReference>
<dbReference type="PIRSF" id="PIRSF037149">
    <property type="entry name" value="NirB"/>
    <property type="match status" value="1"/>
</dbReference>
<dbReference type="PANTHER" id="PTHR43809:SF1">
    <property type="entry name" value="NITRITE REDUCTASE (NADH) LARGE SUBUNIT"/>
    <property type="match status" value="1"/>
</dbReference>
<dbReference type="SUPFAM" id="SSF55124">
    <property type="entry name" value="Nitrite/Sulfite reductase N-terminal domain-like"/>
    <property type="match status" value="1"/>
</dbReference>
<dbReference type="OrthoDB" id="9768666at2"/>
<dbReference type="Gene3D" id="3.30.390.30">
    <property type="match status" value="1"/>
</dbReference>
<dbReference type="STRING" id="106634.TVD_03420"/>
<dbReference type="InterPro" id="IPR005117">
    <property type="entry name" value="NiRdtase/SiRdtase_haem-b_fer"/>
</dbReference>
<dbReference type="Proteomes" id="UP000064201">
    <property type="component" value="Chromosome"/>
</dbReference>
<evidence type="ECO:0000256" key="11">
    <source>
        <dbReference type="ARBA" id="ARBA00023004"/>
    </source>
</evidence>
<protein>
    <submittedName>
        <fullName evidence="22">Nitrite reductase</fullName>
    </submittedName>
</protein>
<evidence type="ECO:0000256" key="5">
    <source>
        <dbReference type="ARBA" id="ARBA00022617"/>
    </source>
</evidence>
<evidence type="ECO:0000256" key="7">
    <source>
        <dbReference type="ARBA" id="ARBA00022714"/>
    </source>
</evidence>
<keyword evidence="12 16" id="KW-0411">Iron-sulfur</keyword>
<dbReference type="NCBIfam" id="TIGR02374">
    <property type="entry name" value="nitri_red_nirB"/>
    <property type="match status" value="1"/>
</dbReference>
<keyword evidence="4 16" id="KW-0004">4Fe-4S</keyword>
<feature type="binding site" evidence="16">
    <location>
        <position position="687"/>
    </location>
    <ligand>
        <name>[4Fe-4S] cluster</name>
        <dbReference type="ChEBI" id="CHEBI:49883"/>
    </ligand>
</feature>
<dbReference type="InterPro" id="IPR012744">
    <property type="entry name" value="Nitri_red_NirB"/>
</dbReference>
<comment type="cofactor">
    <cofactor evidence="16">
        <name>siroheme</name>
        <dbReference type="ChEBI" id="CHEBI:60052"/>
    </cofactor>
    <text evidence="16">Binds 1 siroheme per subunit.</text>
</comment>
<evidence type="ECO:0000256" key="14">
    <source>
        <dbReference type="ARBA" id="ARBA00034078"/>
    </source>
</evidence>
<evidence type="ECO:0000256" key="13">
    <source>
        <dbReference type="ARBA" id="ARBA00023063"/>
    </source>
</evidence>
<accession>A0A0G3G6I5</accession>
<dbReference type="Pfam" id="PF03460">
    <property type="entry name" value="NIR_SIR_ferr"/>
    <property type="match status" value="1"/>
</dbReference>
<reference evidence="22 23" key="1">
    <citation type="submission" date="2015-04" db="EMBL/GenBank/DDBJ databases">
        <title>Complete Sequence for the Genome of the Thioalkalivibrio versutus D301.</title>
        <authorList>
            <person name="Mu T."/>
            <person name="Zhou J."/>
            <person name="Xu X."/>
        </authorList>
    </citation>
    <scope>NUCLEOTIDE SEQUENCE [LARGE SCALE GENOMIC DNA]</scope>
    <source>
        <strain evidence="22 23">D301</strain>
    </source>
</reference>
<dbReference type="FunFam" id="3.50.50.60:FF:000033">
    <property type="entry name" value="Nitrite reductase [NAD(P)H], large subunit"/>
    <property type="match status" value="1"/>
</dbReference>
<dbReference type="PRINTS" id="PR00411">
    <property type="entry name" value="PNDRDTASEI"/>
</dbReference>
<evidence type="ECO:0000259" key="20">
    <source>
        <dbReference type="Pfam" id="PF07992"/>
    </source>
</evidence>
<evidence type="ECO:0000259" key="18">
    <source>
        <dbReference type="Pfam" id="PF03460"/>
    </source>
</evidence>
<keyword evidence="8 16" id="KW-0479">Metal-binding</keyword>
<dbReference type="PATRIC" id="fig|106634.4.peg.697"/>
<dbReference type="GO" id="GO:0051537">
    <property type="term" value="F:2 iron, 2 sulfur cluster binding"/>
    <property type="evidence" value="ECO:0007669"/>
    <property type="project" value="UniProtKB-KW"/>
</dbReference>
<sequence>MNTSNDKPRLVLIGNGMAGMRTVEELLKLKPDMYDITVFGAEPWGNYNRIMLSPVLASEKTVDEIMLNDDAWYAERGITLHKGKRIERIDRVGRRVIAEDGTEAPYDRLLLATGSDPVMIPIPGVDLDGVVGFRDIHDVDAMLASSREHKRAVVIGGGLLGLEAANGLMRQGMDVTVVHLMDHLMERQLDPAASGMLRASLEERGMDFRMAHQTQAILGDERVTGVRFADGSEVDTDLVVMAVGIRPNTALAESAGLHCERGVVVNDTMQTYDPAIYAVGECVQHRGTTYGLVAPLWEQAKVCANHLAEYGIGRYEGSMTSTKLKVTGIDLFSAGDFAGDETTEDLVFQDAARGVYKRLVLKDNRIQGAVLYGDTLDGSWYFQLMRDGTPVADIRENLLFGQAHIGDSGHGDEASRVAAMPDNAEICGCNGVCKGDIVQAISEHKLFTLEDVRAHTKASNSCGSCTGLVESLLATTLGGDYSDAPAKKPVCACTDHSHDEVRAAITRDGLKTMDAVFAALDWKTPNGCHVCRPALNYYLLAAWPKDYQDDAQSRFINERAHGNIQKDGTYSVIPRIWGGVTTPAELRAIAEVAERYEVPTVKFTGGQRIDLLGVEKSDLPAMWRDLGQAGFVSGHAYGKALRTVKTCVGSEWCRFGTQDSTGLGIQLERMTWGSWTPHKFKMAVSGCPRNCAEATIKDLGVVCVDSGYELHVGGNGGVKVRATDFLCKVETEAEVLEYAGAFMQLYRESARYLERTAPWIERVGLTQVKERLVDDAENRAALYARFLESQEVAQVDPWAERAAGHAAHEFIPIRPADGTPGTPRPEVSA</sequence>
<keyword evidence="5 16" id="KW-0349">Heme</keyword>
<dbReference type="CDD" id="cd19944">
    <property type="entry name" value="NirB_Fer2_BFD-like_2"/>
    <property type="match status" value="1"/>
</dbReference>
<evidence type="ECO:0000256" key="2">
    <source>
        <dbReference type="ARBA" id="ARBA00005096"/>
    </source>
</evidence>
<feature type="binding site" evidence="16">
    <location>
        <position position="691"/>
    </location>
    <ligand>
        <name>[4Fe-4S] cluster</name>
        <dbReference type="ChEBI" id="CHEBI:49883"/>
    </ligand>
</feature>
<dbReference type="GO" id="GO:0098809">
    <property type="term" value="F:nitrite reductase activity"/>
    <property type="evidence" value="ECO:0007669"/>
    <property type="project" value="InterPro"/>
</dbReference>
<dbReference type="Gene3D" id="3.30.413.10">
    <property type="entry name" value="Sulfite Reductase Hemoprotein, domain 1"/>
    <property type="match status" value="1"/>
</dbReference>
<feature type="domain" description="NADH-rubredoxin oxidoreductase C-terminal" evidence="21">
    <location>
        <begin position="321"/>
        <end position="388"/>
    </location>
</feature>
<keyword evidence="13 15" id="KW-0534">Nitrate assimilation</keyword>
<dbReference type="Pfam" id="PF01077">
    <property type="entry name" value="NIR_SIR"/>
    <property type="match status" value="1"/>
</dbReference>
<evidence type="ECO:0000256" key="8">
    <source>
        <dbReference type="ARBA" id="ARBA00022723"/>
    </source>
</evidence>
<dbReference type="Pfam" id="PF04324">
    <property type="entry name" value="Fer2_BFD"/>
    <property type="match status" value="2"/>
</dbReference>
<dbReference type="InterPro" id="IPR017121">
    <property type="entry name" value="Nitrite_Rdtase_lsu"/>
</dbReference>
<evidence type="ECO:0000313" key="23">
    <source>
        <dbReference type="Proteomes" id="UP000064201"/>
    </source>
</evidence>
<evidence type="ECO:0000259" key="17">
    <source>
        <dbReference type="Pfam" id="PF01077"/>
    </source>
</evidence>
<evidence type="ECO:0000259" key="19">
    <source>
        <dbReference type="Pfam" id="PF04324"/>
    </source>
</evidence>
<dbReference type="PROSITE" id="PS00365">
    <property type="entry name" value="NIR_SIR"/>
    <property type="match status" value="1"/>
</dbReference>
<feature type="binding site" evidence="16">
    <location>
        <position position="653"/>
    </location>
    <ligand>
        <name>[4Fe-4S] cluster</name>
        <dbReference type="ChEBI" id="CHEBI:49883"/>
    </ligand>
</feature>
<dbReference type="InterPro" id="IPR036188">
    <property type="entry name" value="FAD/NAD-bd_sf"/>
</dbReference>
<dbReference type="InterPro" id="IPR023753">
    <property type="entry name" value="FAD/NAD-binding_dom"/>
</dbReference>
<evidence type="ECO:0000256" key="16">
    <source>
        <dbReference type="PIRSR" id="PIRSR037149-1"/>
    </source>
</evidence>
<dbReference type="GO" id="GO:0020037">
    <property type="term" value="F:heme binding"/>
    <property type="evidence" value="ECO:0007669"/>
    <property type="project" value="InterPro"/>
</dbReference>
<dbReference type="GO" id="GO:0042128">
    <property type="term" value="P:nitrate assimilation"/>
    <property type="evidence" value="ECO:0007669"/>
    <property type="project" value="UniProtKB-UniRule"/>
</dbReference>
<evidence type="ECO:0000259" key="21">
    <source>
        <dbReference type="Pfam" id="PF18267"/>
    </source>
</evidence>
<dbReference type="PRINTS" id="PR00397">
    <property type="entry name" value="SIROHAEM"/>
</dbReference>
<dbReference type="Gene3D" id="3.50.50.60">
    <property type="entry name" value="FAD/NAD(P)-binding domain"/>
    <property type="match status" value="2"/>
</dbReference>
<feature type="domain" description="Nitrite/Sulfite reductase ferredoxin-like" evidence="18">
    <location>
        <begin position="565"/>
        <end position="628"/>
    </location>
</feature>
<keyword evidence="11 16" id="KW-0408">Iron</keyword>
<dbReference type="Pfam" id="PF18267">
    <property type="entry name" value="Rubredoxin_C"/>
    <property type="match status" value="1"/>
</dbReference>
<feature type="binding site" description="axial binding residue" evidence="16">
    <location>
        <position position="691"/>
    </location>
    <ligand>
        <name>siroheme</name>
        <dbReference type="ChEBI" id="CHEBI:60052"/>
    </ligand>
    <ligandPart>
        <name>Fe</name>
        <dbReference type="ChEBI" id="CHEBI:18248"/>
    </ligandPart>
</feature>
<dbReference type="GO" id="GO:0051539">
    <property type="term" value="F:4 iron, 4 sulfur cluster binding"/>
    <property type="evidence" value="ECO:0007669"/>
    <property type="project" value="UniProtKB-KW"/>
</dbReference>
<feature type="domain" description="BFD-like [2Fe-2S]-binding" evidence="19">
    <location>
        <begin position="426"/>
        <end position="474"/>
    </location>
</feature>
<dbReference type="Gene3D" id="1.10.10.1100">
    <property type="entry name" value="BFD-like [2Fe-2S]-binding domain"/>
    <property type="match status" value="2"/>
</dbReference>
<dbReference type="InterPro" id="IPR006067">
    <property type="entry name" value="NO2/SO3_Rdtase_4Fe4S_dom"/>
</dbReference>
<dbReference type="InterPro" id="IPR016156">
    <property type="entry name" value="FAD/NAD-linked_Rdtase_dimer_sf"/>
</dbReference>
<comment type="cofactor">
    <cofactor evidence="16">
        <name>[4Fe-4S] cluster</name>
        <dbReference type="ChEBI" id="CHEBI:49883"/>
    </cofactor>
    <text evidence="16">Binds 1 [4Fe-4S] cluster per subunit.</text>
</comment>
<feature type="binding site" evidence="16">
    <location>
        <position position="647"/>
    </location>
    <ligand>
        <name>[4Fe-4S] cluster</name>
        <dbReference type="ChEBI" id="CHEBI:49883"/>
    </ligand>
</feature>
<dbReference type="SUPFAM" id="SSF56014">
    <property type="entry name" value="Nitrite and sulphite reductase 4Fe-4S domain-like"/>
    <property type="match status" value="1"/>
</dbReference>
<dbReference type="UniPathway" id="UPA00653"/>
<dbReference type="GO" id="GO:0050660">
    <property type="term" value="F:flavin adenine dinucleotide binding"/>
    <property type="evidence" value="ECO:0007669"/>
    <property type="project" value="UniProtKB-UniRule"/>
</dbReference>
<feature type="domain" description="BFD-like [2Fe-2S]-binding" evidence="19">
    <location>
        <begin position="490"/>
        <end position="539"/>
    </location>
</feature>
<dbReference type="InterPro" id="IPR007419">
    <property type="entry name" value="BFD-like_2Fe2S-bd_dom"/>
</dbReference>
<keyword evidence="7" id="KW-0001">2Fe-2S</keyword>
<evidence type="ECO:0000256" key="4">
    <source>
        <dbReference type="ARBA" id="ARBA00022485"/>
    </source>
</evidence>
<dbReference type="InterPro" id="IPR041575">
    <property type="entry name" value="Rubredoxin_C"/>
</dbReference>